<feature type="binding site" evidence="6">
    <location>
        <position position="239"/>
    </location>
    <ligand>
        <name>a divalent metal cation</name>
        <dbReference type="ChEBI" id="CHEBI:60240"/>
        <label>2</label>
        <note>catalytic</note>
    </ligand>
</feature>
<dbReference type="EMBL" id="CP012670">
    <property type="protein sequence ID" value="AUX22709.1"/>
    <property type="molecule type" value="Genomic_DNA"/>
</dbReference>
<dbReference type="InterPro" id="IPR000994">
    <property type="entry name" value="Pept_M24"/>
</dbReference>
<dbReference type="InterPro" id="IPR002467">
    <property type="entry name" value="Pept_M24A_MAP1"/>
</dbReference>
<feature type="binding site" evidence="6">
    <location>
        <position position="143"/>
    </location>
    <ligand>
        <name>a divalent metal cation</name>
        <dbReference type="ChEBI" id="CHEBI:60240"/>
        <label>2</label>
        <note>catalytic</note>
    </ligand>
</feature>
<evidence type="ECO:0000256" key="4">
    <source>
        <dbReference type="ARBA" id="ARBA00022723"/>
    </source>
</evidence>
<evidence type="ECO:0000256" key="2">
    <source>
        <dbReference type="ARBA" id="ARBA00022438"/>
    </source>
</evidence>
<evidence type="ECO:0000313" key="10">
    <source>
        <dbReference type="EMBL" id="AUX22709.1"/>
    </source>
</evidence>
<dbReference type="Gene3D" id="3.90.230.10">
    <property type="entry name" value="Creatinase/methionine aminopeptidase superfamily"/>
    <property type="match status" value="1"/>
</dbReference>
<feature type="binding site" evidence="6">
    <location>
        <position position="270"/>
    </location>
    <ligand>
        <name>a divalent metal cation</name>
        <dbReference type="ChEBI" id="CHEBI:60240"/>
        <label>1</label>
    </ligand>
</feature>
<feature type="binding site" evidence="6">
    <location>
        <position position="143"/>
    </location>
    <ligand>
        <name>a divalent metal cation</name>
        <dbReference type="ChEBI" id="CHEBI:60240"/>
        <label>1</label>
    </ligand>
</feature>
<evidence type="ECO:0000256" key="1">
    <source>
        <dbReference type="ARBA" id="ARBA00002521"/>
    </source>
</evidence>
<dbReference type="HAMAP" id="MF_01974">
    <property type="entry name" value="MetAP_1"/>
    <property type="match status" value="1"/>
</dbReference>
<dbReference type="CDD" id="cd01086">
    <property type="entry name" value="MetAP1"/>
    <property type="match status" value="1"/>
</dbReference>
<evidence type="ECO:0000256" key="7">
    <source>
        <dbReference type="RuleBase" id="RU003653"/>
    </source>
</evidence>
<dbReference type="AlphaFoldDB" id="A0A4P2Q0K0"/>
<comment type="subunit">
    <text evidence="6">Monomer.</text>
</comment>
<dbReference type="NCBIfam" id="TIGR00500">
    <property type="entry name" value="met_pdase_I"/>
    <property type="match status" value="1"/>
</dbReference>
<dbReference type="Proteomes" id="UP000295781">
    <property type="component" value="Chromosome"/>
</dbReference>
<evidence type="ECO:0000259" key="9">
    <source>
        <dbReference type="Pfam" id="PF00557"/>
    </source>
</evidence>
<dbReference type="EC" id="3.4.11.18" evidence="6 7"/>
<dbReference type="Pfam" id="PF00557">
    <property type="entry name" value="Peptidase_M24"/>
    <property type="match status" value="1"/>
</dbReference>
<evidence type="ECO:0000256" key="3">
    <source>
        <dbReference type="ARBA" id="ARBA00022670"/>
    </source>
</evidence>
<organism evidence="10 11">
    <name type="scientific">Sorangium cellulosum</name>
    <name type="common">Polyangium cellulosum</name>
    <dbReference type="NCBI Taxonomy" id="56"/>
    <lineage>
        <taxon>Bacteria</taxon>
        <taxon>Pseudomonadati</taxon>
        <taxon>Myxococcota</taxon>
        <taxon>Polyangia</taxon>
        <taxon>Polyangiales</taxon>
        <taxon>Polyangiaceae</taxon>
        <taxon>Sorangium</taxon>
    </lineage>
</organism>
<name>A0A4P2Q0K0_SORCE</name>
<accession>A0A4P2Q0K0</accession>
<feature type="domain" description="Peptidase M24" evidence="9">
    <location>
        <begin position="48"/>
        <end position="277"/>
    </location>
</feature>
<reference evidence="10 11" key="1">
    <citation type="submission" date="2015-09" db="EMBL/GenBank/DDBJ databases">
        <title>Sorangium comparison.</title>
        <authorList>
            <person name="Zaburannyi N."/>
            <person name="Bunk B."/>
            <person name="Overmann J."/>
            <person name="Mueller R."/>
        </authorList>
    </citation>
    <scope>NUCLEOTIDE SEQUENCE [LARGE SCALE GENOMIC DNA]</scope>
    <source>
        <strain evidence="10 11">So ceGT47</strain>
    </source>
</reference>
<evidence type="ECO:0000256" key="8">
    <source>
        <dbReference type="SAM" id="MobiDB-lite"/>
    </source>
</evidence>
<proteinExistence type="inferred from homology"/>
<keyword evidence="3 6" id="KW-0645">Protease</keyword>
<feature type="region of interest" description="Disordered" evidence="8">
    <location>
        <begin position="1"/>
        <end position="22"/>
    </location>
</feature>
<dbReference type="GO" id="GO:0070006">
    <property type="term" value="F:metalloaminopeptidase activity"/>
    <property type="evidence" value="ECO:0007669"/>
    <property type="project" value="UniProtKB-UniRule"/>
</dbReference>
<dbReference type="GO" id="GO:0004239">
    <property type="term" value="F:initiator methionyl aminopeptidase activity"/>
    <property type="evidence" value="ECO:0007669"/>
    <property type="project" value="UniProtKB-UniRule"/>
</dbReference>
<gene>
    <name evidence="6 10" type="primary">map</name>
    <name evidence="10" type="ORF">SOCEGT47_032150</name>
</gene>
<comment type="similarity">
    <text evidence="6">Belongs to the peptidase M24A family. Methionine aminopeptidase type 1 subfamily.</text>
</comment>
<dbReference type="SUPFAM" id="SSF55920">
    <property type="entry name" value="Creatinase/aminopeptidase"/>
    <property type="match status" value="1"/>
</dbReference>
<sequence length="285" mass="30310">MLERSGEAARAALRGAEGPEIQTVLDRGAPRAHTHSMSVDILGPRAREAMRRAGRAAAATLAAVGARLQPFVTTADIDRWVREDTAQRGGRPSQLGYKGFPAAVCTSRNHVVCHGIPRADEVLLPGDILNVDVTTELDGYHGDTSATFFIGEPSAEARRVVDVARRCRDAGVAVVRDGARLGDIGAAIEELARAEGCSVVREVGGHGIGRKMHLPPHVSHTGVRGAGMRLRAGMAITIEPMVNLGSPRIRTLDDGWTIVTEDGSLSAQFEHTVLVTPDGCEILTR</sequence>
<feature type="binding site" evidence="6">
    <location>
        <position position="206"/>
    </location>
    <ligand>
        <name>a divalent metal cation</name>
        <dbReference type="ChEBI" id="CHEBI:60240"/>
        <label>2</label>
        <note>catalytic</note>
    </ligand>
</feature>
<dbReference type="GO" id="GO:0046872">
    <property type="term" value="F:metal ion binding"/>
    <property type="evidence" value="ECO:0007669"/>
    <property type="project" value="UniProtKB-UniRule"/>
</dbReference>
<evidence type="ECO:0000256" key="5">
    <source>
        <dbReference type="ARBA" id="ARBA00022801"/>
    </source>
</evidence>
<feature type="binding site" evidence="6">
    <location>
        <position position="132"/>
    </location>
    <ligand>
        <name>a divalent metal cation</name>
        <dbReference type="ChEBI" id="CHEBI:60240"/>
        <label>1</label>
    </ligand>
</feature>
<dbReference type="PANTHER" id="PTHR43330:SF27">
    <property type="entry name" value="METHIONINE AMINOPEPTIDASE"/>
    <property type="match status" value="1"/>
</dbReference>
<feature type="binding site" evidence="6">
    <location>
        <position position="270"/>
    </location>
    <ligand>
        <name>a divalent metal cation</name>
        <dbReference type="ChEBI" id="CHEBI:60240"/>
        <label>2</label>
        <note>catalytic</note>
    </ligand>
</feature>
<evidence type="ECO:0000313" key="11">
    <source>
        <dbReference type="Proteomes" id="UP000295781"/>
    </source>
</evidence>
<dbReference type="InterPro" id="IPR036005">
    <property type="entry name" value="Creatinase/aminopeptidase-like"/>
</dbReference>
<feature type="compositionally biased region" description="Low complexity" evidence="8">
    <location>
        <begin position="8"/>
        <end position="18"/>
    </location>
</feature>
<keyword evidence="4 6" id="KW-0479">Metal-binding</keyword>
<dbReference type="GO" id="GO:0005829">
    <property type="term" value="C:cytosol"/>
    <property type="evidence" value="ECO:0007669"/>
    <property type="project" value="TreeGrafter"/>
</dbReference>
<dbReference type="InterPro" id="IPR001714">
    <property type="entry name" value="Pept_M24_MAP"/>
</dbReference>
<dbReference type="PRINTS" id="PR00599">
    <property type="entry name" value="MAPEPTIDASE"/>
</dbReference>
<keyword evidence="5 6" id="KW-0378">Hydrolase</keyword>
<dbReference type="GO" id="GO:0006508">
    <property type="term" value="P:proteolysis"/>
    <property type="evidence" value="ECO:0007669"/>
    <property type="project" value="UniProtKB-KW"/>
</dbReference>
<comment type="function">
    <text evidence="1 6">Removes the N-terminal methionine from nascent proteins. The N-terminal methionine is often cleaved when the second residue in the primary sequence is small and uncharged (Met-Ala-, Cys, Gly, Pro, Ser, Thr, or Val). Requires deformylation of the N(alpha)-formylated initiator methionine before it can be hydrolyzed.</text>
</comment>
<feature type="binding site" evidence="6">
    <location>
        <position position="114"/>
    </location>
    <ligand>
        <name>substrate</name>
    </ligand>
</feature>
<keyword evidence="2 6" id="KW-0031">Aminopeptidase</keyword>
<evidence type="ECO:0000256" key="6">
    <source>
        <dbReference type="HAMAP-Rule" id="MF_01974"/>
    </source>
</evidence>
<comment type="catalytic activity">
    <reaction evidence="6 7">
        <text>Release of N-terminal amino acids, preferentially methionine, from peptides and arylamides.</text>
        <dbReference type="EC" id="3.4.11.18"/>
    </reaction>
</comment>
<dbReference type="PANTHER" id="PTHR43330">
    <property type="entry name" value="METHIONINE AMINOPEPTIDASE"/>
    <property type="match status" value="1"/>
</dbReference>
<comment type="cofactor">
    <cofactor evidence="6">
        <name>Co(2+)</name>
        <dbReference type="ChEBI" id="CHEBI:48828"/>
    </cofactor>
    <cofactor evidence="6">
        <name>Zn(2+)</name>
        <dbReference type="ChEBI" id="CHEBI:29105"/>
    </cofactor>
    <cofactor evidence="6">
        <name>Mn(2+)</name>
        <dbReference type="ChEBI" id="CHEBI:29035"/>
    </cofactor>
    <cofactor evidence="6">
        <name>Fe(2+)</name>
        <dbReference type="ChEBI" id="CHEBI:29033"/>
    </cofactor>
    <text evidence="6">Binds 2 divalent metal cations per subunit. Has a high-affinity and a low affinity metal-binding site. The true nature of the physiological cofactor is under debate. The enzyme is active with cobalt, zinc, manganese or divalent iron ions. Most likely, methionine aminopeptidases function as mononuclear Fe(2+)-metalloproteases under physiological conditions, and the catalytically relevant metal-binding site has been assigned to the histidine-containing high-affinity site.</text>
</comment>
<protein>
    <recommendedName>
        <fullName evidence="6 7">Methionine aminopeptidase</fullName>
        <shortName evidence="6">MAP</shortName>
        <shortName evidence="6">MetAP</shortName>
        <ecNumber evidence="6 7">3.4.11.18</ecNumber>
    </recommendedName>
    <alternativeName>
        <fullName evidence="6">Peptidase M</fullName>
    </alternativeName>
</protein>
<feature type="binding site" evidence="6">
    <location>
        <position position="213"/>
    </location>
    <ligand>
        <name>substrate</name>
    </ligand>
</feature>